<proteinExistence type="predicted"/>
<organism evidence="1 2">
    <name type="scientific">Wuchereria bancrofti</name>
    <dbReference type="NCBI Taxonomy" id="6293"/>
    <lineage>
        <taxon>Eukaryota</taxon>
        <taxon>Metazoa</taxon>
        <taxon>Ecdysozoa</taxon>
        <taxon>Nematoda</taxon>
        <taxon>Chromadorea</taxon>
        <taxon>Rhabditida</taxon>
        <taxon>Spirurina</taxon>
        <taxon>Spiruromorpha</taxon>
        <taxon>Filarioidea</taxon>
        <taxon>Onchocercidae</taxon>
        <taxon>Wuchereria</taxon>
    </lineage>
</organism>
<protein>
    <submittedName>
        <fullName evidence="1">Uncharacterized protein</fullName>
    </submittedName>
</protein>
<evidence type="ECO:0000313" key="2">
    <source>
        <dbReference type="Proteomes" id="UP000004810"/>
    </source>
</evidence>
<dbReference type="AlphaFoldDB" id="J9EXF2"/>
<dbReference type="Proteomes" id="UP000004810">
    <property type="component" value="Unassembled WGS sequence"/>
</dbReference>
<gene>
    <name evidence="1" type="ORF">WUBG_07229</name>
</gene>
<dbReference type="EMBL" id="ADBV01003310">
    <property type="protein sequence ID" value="EJW81862.1"/>
    <property type="molecule type" value="Genomic_DNA"/>
</dbReference>
<sequence>MTRLIDANKVDIKTHNYGLMTKFFGRRKIANKALLIVINKHQSFNPKNKYISLMKTKTMQPLTIGSFPPLINLFRLKHYAHFLSKSTYVHPAYRIYKLTQQQINYNQWSNCKRDFKTKADCQSIFQQ</sequence>
<evidence type="ECO:0000313" key="1">
    <source>
        <dbReference type="EMBL" id="EJW81862.1"/>
    </source>
</evidence>
<name>J9EXF2_WUCBA</name>
<reference evidence="2" key="1">
    <citation type="submission" date="2012-08" db="EMBL/GenBank/DDBJ databases">
        <title>The Genome Sequence of Wuchereria bancrofti.</title>
        <authorList>
            <person name="Nutman T.B."/>
            <person name="Fink D.L."/>
            <person name="Russ C."/>
            <person name="Young S."/>
            <person name="Zeng Q."/>
            <person name="Koehrsen M."/>
            <person name="Alvarado L."/>
            <person name="Berlin A."/>
            <person name="Chapman S.B."/>
            <person name="Chen Z."/>
            <person name="Freedman E."/>
            <person name="Gellesch M."/>
            <person name="Goldberg J."/>
            <person name="Griggs A."/>
            <person name="Gujja S."/>
            <person name="Heilman E.R."/>
            <person name="Heiman D."/>
            <person name="Hepburn T."/>
            <person name="Howarth C."/>
            <person name="Jen D."/>
            <person name="Larson L."/>
            <person name="Lewis B."/>
            <person name="Mehta T."/>
            <person name="Park D."/>
            <person name="Pearson M."/>
            <person name="Roberts A."/>
            <person name="Saif S."/>
            <person name="Shea T."/>
            <person name="Shenoy N."/>
            <person name="Sisk P."/>
            <person name="Stolte C."/>
            <person name="Sykes S."/>
            <person name="Walk T."/>
            <person name="White J."/>
            <person name="Yandava C."/>
            <person name="Haas B."/>
            <person name="Henn M.R."/>
            <person name="Nusbaum C."/>
            <person name="Birren B."/>
        </authorList>
    </citation>
    <scope>NUCLEOTIDE SEQUENCE [LARGE SCALE GENOMIC DNA]</scope>
    <source>
        <strain evidence="2">NA</strain>
    </source>
</reference>
<accession>J9EXF2</accession>
<comment type="caution">
    <text evidence="1">The sequence shown here is derived from an EMBL/GenBank/DDBJ whole genome shotgun (WGS) entry which is preliminary data.</text>
</comment>